<dbReference type="Gene3D" id="3.40.190.10">
    <property type="entry name" value="Periplasmic binding protein-like II"/>
    <property type="match status" value="1"/>
</dbReference>
<organism evidence="7 8">
    <name type="scientific">Legionella maioricensis</name>
    <dbReference type="NCBI Taxonomy" id="2896528"/>
    <lineage>
        <taxon>Bacteria</taxon>
        <taxon>Pseudomonadati</taxon>
        <taxon>Pseudomonadota</taxon>
        <taxon>Gammaproteobacteria</taxon>
        <taxon>Legionellales</taxon>
        <taxon>Legionellaceae</taxon>
        <taxon>Legionella</taxon>
    </lineage>
</organism>
<comment type="subcellular location">
    <subcellularLocation>
        <location evidence="1">Cell envelope</location>
    </subcellularLocation>
</comment>
<dbReference type="InterPro" id="IPR039424">
    <property type="entry name" value="SBP_5"/>
</dbReference>
<keyword evidence="5" id="KW-0472">Membrane</keyword>
<dbReference type="InterPro" id="IPR030678">
    <property type="entry name" value="Peptide/Ni-bd"/>
</dbReference>
<name>A0A9X2CXB9_9GAMM</name>
<keyword evidence="4" id="KW-0732">Signal</keyword>
<dbReference type="RefSeq" id="WP_250420172.1">
    <property type="nucleotide sequence ID" value="NZ_JAJKBJ010000001.1"/>
</dbReference>
<evidence type="ECO:0000313" key="7">
    <source>
        <dbReference type="EMBL" id="MCL9682487.1"/>
    </source>
</evidence>
<dbReference type="CDD" id="cd08505">
    <property type="entry name" value="PBP2_NikA_DppA_OppA_like_18"/>
    <property type="match status" value="1"/>
</dbReference>
<feature type="domain" description="Solute-binding protein family 5" evidence="6">
    <location>
        <begin position="158"/>
        <end position="579"/>
    </location>
</feature>
<dbReference type="AlphaFoldDB" id="A0A9X2CXB9"/>
<proteinExistence type="inferred from homology"/>
<keyword evidence="5" id="KW-0812">Transmembrane</keyword>
<dbReference type="InterPro" id="IPR000914">
    <property type="entry name" value="SBP_5_dom"/>
</dbReference>
<evidence type="ECO:0000256" key="1">
    <source>
        <dbReference type="ARBA" id="ARBA00004196"/>
    </source>
</evidence>
<dbReference type="PIRSF" id="PIRSF002741">
    <property type="entry name" value="MppA"/>
    <property type="match status" value="1"/>
</dbReference>
<dbReference type="PANTHER" id="PTHR30290">
    <property type="entry name" value="PERIPLASMIC BINDING COMPONENT OF ABC TRANSPORTER"/>
    <property type="match status" value="1"/>
</dbReference>
<keyword evidence="8" id="KW-1185">Reference proteome</keyword>
<dbReference type="Gene3D" id="3.10.105.10">
    <property type="entry name" value="Dipeptide-binding Protein, Domain 3"/>
    <property type="match status" value="1"/>
</dbReference>
<keyword evidence="3" id="KW-0813">Transport</keyword>
<feature type="transmembrane region" description="Helical" evidence="5">
    <location>
        <begin position="678"/>
        <end position="701"/>
    </location>
</feature>
<dbReference type="Pfam" id="PF00496">
    <property type="entry name" value="SBP_bac_5"/>
    <property type="match status" value="1"/>
</dbReference>
<comment type="caution">
    <text evidence="7">The sequence shown here is derived from an EMBL/GenBank/DDBJ whole genome shotgun (WGS) entry which is preliminary data.</text>
</comment>
<dbReference type="GO" id="GO:0030288">
    <property type="term" value="C:outer membrane-bounded periplasmic space"/>
    <property type="evidence" value="ECO:0007669"/>
    <property type="project" value="UniProtKB-ARBA"/>
</dbReference>
<dbReference type="EMBL" id="JAJKBJ010000001">
    <property type="protein sequence ID" value="MCL9682487.1"/>
    <property type="molecule type" value="Genomic_DNA"/>
</dbReference>
<evidence type="ECO:0000256" key="2">
    <source>
        <dbReference type="ARBA" id="ARBA00005695"/>
    </source>
</evidence>
<dbReference type="GO" id="GO:1904680">
    <property type="term" value="F:peptide transmembrane transporter activity"/>
    <property type="evidence" value="ECO:0007669"/>
    <property type="project" value="TreeGrafter"/>
</dbReference>
<sequence>MLKNWGLAYADGWMMNNPYPESESKENIYYSSFTQQPKTLDPARSYSVNEYLFITQIYEPLLAYDYFSRPYQLTPLTATQVPQPKYLDANGAVIPIGDKTEPAYSVYTVQIQKGIMYQPHPALAKDKKGAYRYFKINEDYLDDHDISSLSDFKYTGTRELVIDDYIYQIKRLANPAVSSPVYGLLSQYILGFKEFADSLPPSESGEKRYVDLRNYPLKGIKKLDDYTVEITLKGQYSQFLYWMAMPFFSPVPWEVDLFYSQNGMEDKNITFGWYPIGTGPFMLTENNPNRRMILEKNPNYREVYFPLNASDEDKKTGYFDNAGKRLPLIDKAIFTLEKESIPRWNKFLQGYYDISGVSSDSFDQAIRINQFGEPMLSEEMAAKKIYLIQTLEPTIYYMGFNMFDNVVGGTSEQARKLRQAISIAVNYDENIAIFYNGRGRAAQGPIPPGIYGYKEGQAGMNPYVYEWSNNAMKRRSLDDAKKLMVEAGYPDGIDPKTGANLILHYDVTTTGSPEDKSILDWMRKQFASIGIDLNIRATLYNRFQEKMRTGNMQIFSWGWNADYPDPENFLFQLYGPNGKVKYGGENAANYKNPEFDRLFNLMKNRSNDQQRQEIIDQMLEIVRHDAPWVWGMHPQDFTLLQSWVTKVKVNTVSPNTLKYVSINVGERNKLRLAWNKPVLWPLGLLTLIILALIIFLLIAYLKKEKSPATRIKSS</sequence>
<accession>A0A9X2CXB9</accession>
<protein>
    <submittedName>
        <fullName evidence="7">ABC transporter substrate-binding protein</fullName>
    </submittedName>
</protein>
<dbReference type="PANTHER" id="PTHR30290:SF10">
    <property type="entry name" value="PERIPLASMIC OLIGOPEPTIDE-BINDING PROTEIN-RELATED"/>
    <property type="match status" value="1"/>
</dbReference>
<reference evidence="7" key="1">
    <citation type="submission" date="2021-11" db="EMBL/GenBank/DDBJ databases">
        <title>Legionella maioricencis sp. nov., a new species isolated from hot water samples in Mallorca.</title>
        <authorList>
            <person name="Crespi S."/>
            <person name="Drasar V."/>
            <person name="Salva-Serra F."/>
            <person name="Jaen-Luchoro D."/>
            <person name="Pineiro-Iglesias B."/>
            <person name="Aliaga F."/>
            <person name="Fernandez-Juarez V."/>
            <person name="Coll G."/>
            <person name="Moore E.R.B."/>
            <person name="Bennasar-Figueras A."/>
        </authorList>
    </citation>
    <scope>NUCLEOTIDE SEQUENCE</scope>
    <source>
        <strain evidence="7">HCPI-6</strain>
    </source>
</reference>
<keyword evidence="5" id="KW-1133">Transmembrane helix</keyword>
<comment type="similarity">
    <text evidence="2">Belongs to the bacterial solute-binding protein 5 family.</text>
</comment>
<evidence type="ECO:0000259" key="6">
    <source>
        <dbReference type="Pfam" id="PF00496"/>
    </source>
</evidence>
<evidence type="ECO:0000256" key="3">
    <source>
        <dbReference type="ARBA" id="ARBA00022448"/>
    </source>
</evidence>
<dbReference type="Proteomes" id="UP001139721">
    <property type="component" value="Unassembled WGS sequence"/>
</dbReference>
<evidence type="ECO:0000256" key="4">
    <source>
        <dbReference type="ARBA" id="ARBA00022729"/>
    </source>
</evidence>
<dbReference type="GO" id="GO:0015833">
    <property type="term" value="P:peptide transport"/>
    <property type="evidence" value="ECO:0007669"/>
    <property type="project" value="TreeGrafter"/>
</dbReference>
<dbReference type="SUPFAM" id="SSF53850">
    <property type="entry name" value="Periplasmic binding protein-like II"/>
    <property type="match status" value="1"/>
</dbReference>
<dbReference type="GO" id="GO:0043190">
    <property type="term" value="C:ATP-binding cassette (ABC) transporter complex"/>
    <property type="evidence" value="ECO:0007669"/>
    <property type="project" value="InterPro"/>
</dbReference>
<gene>
    <name evidence="7" type="ORF">LOX96_00075</name>
</gene>
<evidence type="ECO:0000256" key="5">
    <source>
        <dbReference type="SAM" id="Phobius"/>
    </source>
</evidence>
<evidence type="ECO:0000313" key="8">
    <source>
        <dbReference type="Proteomes" id="UP001139721"/>
    </source>
</evidence>
<dbReference type="Gene3D" id="3.90.76.10">
    <property type="entry name" value="Dipeptide-binding Protein, Domain 1"/>
    <property type="match status" value="1"/>
</dbReference>